<keyword evidence="5 11" id="KW-0418">Kinase</keyword>
<dbReference type="GO" id="GO:0106310">
    <property type="term" value="F:protein serine kinase activity"/>
    <property type="evidence" value="ECO:0007669"/>
    <property type="project" value="RHEA"/>
</dbReference>
<evidence type="ECO:0000256" key="3">
    <source>
        <dbReference type="ARBA" id="ARBA00022679"/>
    </source>
</evidence>
<keyword evidence="12" id="KW-1185">Reference proteome</keyword>
<evidence type="ECO:0000256" key="9">
    <source>
        <dbReference type="SAM" id="MobiDB-lite"/>
    </source>
</evidence>
<proteinExistence type="predicted"/>
<reference evidence="11 12" key="1">
    <citation type="submission" date="2018-09" db="EMBL/GenBank/DDBJ databases">
        <authorList>
            <person name="Tagini F."/>
        </authorList>
    </citation>
    <scope>NUCLEOTIDE SEQUENCE [LARGE SCALE GENOMIC DNA]</scope>
    <source>
        <strain evidence="11 12">MK136</strain>
    </source>
</reference>
<dbReference type="InterPro" id="IPR008271">
    <property type="entry name" value="Ser/Thr_kinase_AS"/>
</dbReference>
<protein>
    <recommendedName>
        <fullName evidence="1">non-specific serine/threonine protein kinase</fullName>
        <ecNumber evidence="1">2.7.11.1</ecNumber>
    </recommendedName>
</protein>
<dbReference type="EMBL" id="UPHP01000065">
    <property type="protein sequence ID" value="VBA39163.1"/>
    <property type="molecule type" value="Genomic_DNA"/>
</dbReference>
<evidence type="ECO:0000256" key="4">
    <source>
        <dbReference type="ARBA" id="ARBA00022741"/>
    </source>
</evidence>
<keyword evidence="2" id="KW-0723">Serine/threonine-protein kinase</keyword>
<dbReference type="GO" id="GO:0005524">
    <property type="term" value="F:ATP binding"/>
    <property type="evidence" value="ECO:0007669"/>
    <property type="project" value="UniProtKB-KW"/>
</dbReference>
<dbReference type="GO" id="GO:0004674">
    <property type="term" value="F:protein serine/threonine kinase activity"/>
    <property type="evidence" value="ECO:0007669"/>
    <property type="project" value="UniProtKB-KW"/>
</dbReference>
<dbReference type="GO" id="GO:0080090">
    <property type="term" value="P:regulation of primary metabolic process"/>
    <property type="evidence" value="ECO:0007669"/>
    <property type="project" value="UniProtKB-ARBA"/>
</dbReference>
<accession>A0A498Q3D9</accession>
<feature type="domain" description="Protein kinase" evidence="10">
    <location>
        <begin position="12"/>
        <end position="276"/>
    </location>
</feature>
<evidence type="ECO:0000313" key="11">
    <source>
        <dbReference type="EMBL" id="VBA39163.1"/>
    </source>
</evidence>
<evidence type="ECO:0000256" key="6">
    <source>
        <dbReference type="ARBA" id="ARBA00022840"/>
    </source>
</evidence>
<feature type="region of interest" description="Disordered" evidence="9">
    <location>
        <begin position="347"/>
        <end position="367"/>
    </location>
</feature>
<keyword evidence="3 11" id="KW-0808">Transferase</keyword>
<name>A0A498Q3D9_9MYCO</name>
<dbReference type="EC" id="2.7.11.1" evidence="1"/>
<comment type="catalytic activity">
    <reaction evidence="7">
        <text>L-threonyl-[protein] + ATP = O-phospho-L-threonyl-[protein] + ADP + H(+)</text>
        <dbReference type="Rhea" id="RHEA:46608"/>
        <dbReference type="Rhea" id="RHEA-COMP:11060"/>
        <dbReference type="Rhea" id="RHEA-COMP:11605"/>
        <dbReference type="ChEBI" id="CHEBI:15378"/>
        <dbReference type="ChEBI" id="CHEBI:30013"/>
        <dbReference type="ChEBI" id="CHEBI:30616"/>
        <dbReference type="ChEBI" id="CHEBI:61977"/>
        <dbReference type="ChEBI" id="CHEBI:456216"/>
        <dbReference type="EC" id="2.7.11.1"/>
    </reaction>
</comment>
<dbReference type="PANTHER" id="PTHR43289:SF6">
    <property type="entry name" value="SERINE_THREONINE-PROTEIN KINASE NEKL-3"/>
    <property type="match status" value="1"/>
</dbReference>
<dbReference type="AlphaFoldDB" id="A0A498Q3D9"/>
<dbReference type="PROSITE" id="PS50011">
    <property type="entry name" value="PROTEIN_KINASE_DOM"/>
    <property type="match status" value="1"/>
</dbReference>
<dbReference type="Gene3D" id="1.10.510.10">
    <property type="entry name" value="Transferase(Phosphotransferase) domain 1"/>
    <property type="match status" value="1"/>
</dbReference>
<keyword evidence="4" id="KW-0547">Nucleotide-binding</keyword>
<evidence type="ECO:0000256" key="8">
    <source>
        <dbReference type="ARBA" id="ARBA00048679"/>
    </source>
</evidence>
<evidence type="ECO:0000313" key="12">
    <source>
        <dbReference type="Proteomes" id="UP000273307"/>
    </source>
</evidence>
<dbReference type="FunFam" id="3.30.200.20:FF:000035">
    <property type="entry name" value="Serine/threonine protein kinase Stk1"/>
    <property type="match status" value="1"/>
</dbReference>
<dbReference type="Pfam" id="PF00069">
    <property type="entry name" value="Pkinase"/>
    <property type="match status" value="1"/>
</dbReference>
<dbReference type="InterPro" id="IPR011009">
    <property type="entry name" value="Kinase-like_dom_sf"/>
</dbReference>
<dbReference type="CDD" id="cd14014">
    <property type="entry name" value="STKc_PknB_like"/>
    <property type="match status" value="1"/>
</dbReference>
<keyword evidence="6" id="KW-0067">ATP-binding</keyword>
<gene>
    <name evidence="11" type="primary">pknF_3</name>
    <name evidence="11" type="ORF">LAUMK136_02849</name>
</gene>
<dbReference type="RefSeq" id="WP_122442946.1">
    <property type="nucleotide sequence ID" value="NZ_UPHP01000065.1"/>
</dbReference>
<evidence type="ECO:0000256" key="1">
    <source>
        <dbReference type="ARBA" id="ARBA00012513"/>
    </source>
</evidence>
<dbReference type="OrthoDB" id="4497069at2"/>
<dbReference type="PANTHER" id="PTHR43289">
    <property type="entry name" value="MITOGEN-ACTIVATED PROTEIN KINASE KINASE KINASE 20-RELATED"/>
    <property type="match status" value="1"/>
</dbReference>
<dbReference type="Gene3D" id="3.30.200.20">
    <property type="entry name" value="Phosphorylase Kinase, domain 1"/>
    <property type="match status" value="1"/>
</dbReference>
<comment type="catalytic activity">
    <reaction evidence="8">
        <text>L-seryl-[protein] + ATP = O-phospho-L-seryl-[protein] + ADP + H(+)</text>
        <dbReference type="Rhea" id="RHEA:17989"/>
        <dbReference type="Rhea" id="RHEA-COMP:9863"/>
        <dbReference type="Rhea" id="RHEA-COMP:11604"/>
        <dbReference type="ChEBI" id="CHEBI:15378"/>
        <dbReference type="ChEBI" id="CHEBI:29999"/>
        <dbReference type="ChEBI" id="CHEBI:30616"/>
        <dbReference type="ChEBI" id="CHEBI:83421"/>
        <dbReference type="ChEBI" id="CHEBI:456216"/>
        <dbReference type="EC" id="2.7.11.1"/>
    </reaction>
</comment>
<dbReference type="SMART" id="SM00220">
    <property type="entry name" value="S_TKc"/>
    <property type="match status" value="1"/>
</dbReference>
<sequence>MPLEVGQVFAGYTILRLLGAGGMGQVYLARHPRLPREDALKVLPVELTADAEYRARFLREADLAAGLSHPHIVGIHDRGEHEGHFWISMDFVAGTDLGRLLREDYPDGMPLAEAVPIITAVASALDYAHHRGLLHRDVKPANILLTEPDEQPQRVFLADFGIARKIDDATRLTATDMTVGTAAYAAPEQLTGDAIDGRTDQYALACTAFHLLTGAQPYGNSNAAVVITKHISAPPPSIAGLRPGLAGLDSVFARAMAKKPADRFDSCAEFAAHLGRQLSADFSDAPVDFPDTQPAIGATVPDPASTAKPGGQRAPRRRDVLIGALAGVAMLIAGGVFVAVQRTGHRESTGVPPSAAAPGKATPPAPNTGPFTGVYKVQFGPATKLAEAPADGAKQTTATYAARSVCGSAGCVATASRLNGEIKLASTMVFDEIDGRWVAVAIGSVKCRDSASRMWEVFTLQPGPGGTFTGEYRGAASNSCAEKRTVTFTRTGDVDVDSLPDPAALPARVPSPAEALHGRYHITRDFSSTLPQQQADEDVTTSCLRSGDQCMSYFYSPTSDTPLVFKDDSWTLDLEQEANFPGCIGLYLKTSGKYPLPQPAQDPITRLSGHGHHQQSGSCAMDVEFDETLVRTGD</sequence>
<organism evidence="11 12">
    <name type="scientific">Mycobacterium attenuatum</name>
    <dbReference type="NCBI Taxonomy" id="2341086"/>
    <lineage>
        <taxon>Bacteria</taxon>
        <taxon>Bacillati</taxon>
        <taxon>Actinomycetota</taxon>
        <taxon>Actinomycetes</taxon>
        <taxon>Mycobacteriales</taxon>
        <taxon>Mycobacteriaceae</taxon>
        <taxon>Mycobacterium</taxon>
    </lineage>
</organism>
<evidence type="ECO:0000259" key="10">
    <source>
        <dbReference type="PROSITE" id="PS50011"/>
    </source>
</evidence>
<evidence type="ECO:0000256" key="2">
    <source>
        <dbReference type="ARBA" id="ARBA00022527"/>
    </source>
</evidence>
<evidence type="ECO:0000256" key="7">
    <source>
        <dbReference type="ARBA" id="ARBA00047899"/>
    </source>
</evidence>
<dbReference type="PROSITE" id="PS00108">
    <property type="entry name" value="PROTEIN_KINASE_ST"/>
    <property type="match status" value="1"/>
</dbReference>
<dbReference type="InterPro" id="IPR000719">
    <property type="entry name" value="Prot_kinase_dom"/>
</dbReference>
<evidence type="ECO:0000256" key="5">
    <source>
        <dbReference type="ARBA" id="ARBA00022777"/>
    </source>
</evidence>
<dbReference type="Proteomes" id="UP000273307">
    <property type="component" value="Unassembled WGS sequence"/>
</dbReference>
<dbReference type="SUPFAM" id="SSF56112">
    <property type="entry name" value="Protein kinase-like (PK-like)"/>
    <property type="match status" value="1"/>
</dbReference>
<feature type="region of interest" description="Disordered" evidence="9">
    <location>
        <begin position="290"/>
        <end position="315"/>
    </location>
</feature>